<accession>A0ABV6IAH9</accession>
<organism evidence="5 6">
    <name type="scientific">Undibacterium danionis</name>
    <dbReference type="NCBI Taxonomy" id="1812100"/>
    <lineage>
        <taxon>Bacteria</taxon>
        <taxon>Pseudomonadati</taxon>
        <taxon>Pseudomonadota</taxon>
        <taxon>Betaproteobacteria</taxon>
        <taxon>Burkholderiales</taxon>
        <taxon>Oxalobacteraceae</taxon>
        <taxon>Undibacterium</taxon>
    </lineage>
</organism>
<dbReference type="Pfam" id="PF01648">
    <property type="entry name" value="ACPS"/>
    <property type="match status" value="1"/>
</dbReference>
<dbReference type="PROSITE" id="PS51257">
    <property type="entry name" value="PROKAR_LIPOPROTEIN"/>
    <property type="match status" value="1"/>
</dbReference>
<evidence type="ECO:0000313" key="6">
    <source>
        <dbReference type="Proteomes" id="UP001589844"/>
    </source>
</evidence>
<proteinExistence type="inferred from homology"/>
<evidence type="ECO:0000259" key="3">
    <source>
        <dbReference type="Pfam" id="PF01648"/>
    </source>
</evidence>
<dbReference type="InterPro" id="IPR050559">
    <property type="entry name" value="P-Pant_transferase_sf"/>
</dbReference>
<dbReference type="SUPFAM" id="SSF56214">
    <property type="entry name" value="4'-phosphopantetheinyl transferase"/>
    <property type="match status" value="2"/>
</dbReference>
<evidence type="ECO:0000313" key="5">
    <source>
        <dbReference type="EMBL" id="MFC0348835.1"/>
    </source>
</evidence>
<sequence length="208" mass="23474">MKIYLAQLTALSRPSQSSQTLIQSLLACLSSDETARYHRFVRSERARQFLVGRYLLRQRLGEMLDIAPAEVPLIERANNAPLLDPALPQKISFSISHSRLWVACAISTDANIGLDIEVIDHQRDILALAEHSLEATQLAHFLTLEKQQGIDYFYRYWTTQEAQFKLHVSCKSLMHLSYPHPPQAAELAICFASDQVISSNPSIIEVSI</sequence>
<dbReference type="Proteomes" id="UP001589844">
    <property type="component" value="Unassembled WGS sequence"/>
</dbReference>
<dbReference type="PANTHER" id="PTHR12215">
    <property type="entry name" value="PHOSPHOPANTETHEINE TRANSFERASE"/>
    <property type="match status" value="1"/>
</dbReference>
<keyword evidence="2 5" id="KW-0808">Transferase</keyword>
<dbReference type="InterPro" id="IPR055066">
    <property type="entry name" value="AASDHPPT_N"/>
</dbReference>
<feature type="domain" description="4'-phosphopantetheinyl transferase N-terminal" evidence="4">
    <location>
        <begin position="20"/>
        <end position="105"/>
    </location>
</feature>
<evidence type="ECO:0000259" key="4">
    <source>
        <dbReference type="Pfam" id="PF22624"/>
    </source>
</evidence>
<dbReference type="RefSeq" id="WP_390210055.1">
    <property type="nucleotide sequence ID" value="NZ_JBHLXJ010000003.1"/>
</dbReference>
<gene>
    <name evidence="5" type="ORF">ACFFJH_03375</name>
</gene>
<keyword evidence="6" id="KW-1185">Reference proteome</keyword>
<dbReference type="GO" id="GO:0016740">
    <property type="term" value="F:transferase activity"/>
    <property type="evidence" value="ECO:0007669"/>
    <property type="project" value="UniProtKB-KW"/>
</dbReference>
<protein>
    <submittedName>
        <fullName evidence="5">4'-phosphopantetheinyl transferase family protein</fullName>
    </submittedName>
</protein>
<dbReference type="InterPro" id="IPR037143">
    <property type="entry name" value="4-PPantetheinyl_Trfase_dom_sf"/>
</dbReference>
<dbReference type="Pfam" id="PF22624">
    <property type="entry name" value="AASDHPPT_N"/>
    <property type="match status" value="1"/>
</dbReference>
<dbReference type="EMBL" id="JBHLXJ010000003">
    <property type="protein sequence ID" value="MFC0348835.1"/>
    <property type="molecule type" value="Genomic_DNA"/>
</dbReference>
<name>A0ABV6IAH9_9BURK</name>
<dbReference type="Gene3D" id="3.90.470.20">
    <property type="entry name" value="4'-phosphopantetheinyl transferase domain"/>
    <property type="match status" value="1"/>
</dbReference>
<comment type="similarity">
    <text evidence="1">Belongs to the P-Pant transferase superfamily. Gsp/Sfp/HetI/AcpT family.</text>
</comment>
<dbReference type="PANTHER" id="PTHR12215:SF10">
    <property type="entry name" value="L-AMINOADIPATE-SEMIALDEHYDE DEHYDROGENASE-PHOSPHOPANTETHEINYL TRANSFERASE"/>
    <property type="match status" value="1"/>
</dbReference>
<evidence type="ECO:0000256" key="1">
    <source>
        <dbReference type="ARBA" id="ARBA00010990"/>
    </source>
</evidence>
<dbReference type="InterPro" id="IPR008278">
    <property type="entry name" value="4-PPantetheinyl_Trfase_dom"/>
</dbReference>
<feature type="domain" description="4'-phosphopantetheinyl transferase" evidence="3">
    <location>
        <begin position="112"/>
        <end position="167"/>
    </location>
</feature>
<comment type="caution">
    <text evidence="5">The sequence shown here is derived from an EMBL/GenBank/DDBJ whole genome shotgun (WGS) entry which is preliminary data.</text>
</comment>
<reference evidence="5 6" key="1">
    <citation type="submission" date="2024-09" db="EMBL/GenBank/DDBJ databases">
        <authorList>
            <person name="Sun Q."/>
            <person name="Mori K."/>
        </authorList>
    </citation>
    <scope>NUCLEOTIDE SEQUENCE [LARGE SCALE GENOMIC DNA]</scope>
    <source>
        <strain evidence="5 6">CCM 8677</strain>
    </source>
</reference>
<evidence type="ECO:0000256" key="2">
    <source>
        <dbReference type="ARBA" id="ARBA00022679"/>
    </source>
</evidence>